<dbReference type="InterPro" id="IPR025110">
    <property type="entry name" value="AMP-bd_C"/>
</dbReference>
<keyword evidence="4" id="KW-1003">Cell membrane</keyword>
<feature type="domain" description="AMP-binding enzyme C-terminal" evidence="15">
    <location>
        <begin position="480"/>
        <end position="554"/>
    </location>
</feature>
<keyword evidence="17" id="KW-1185">Reference proteome</keyword>
<evidence type="ECO:0000259" key="14">
    <source>
        <dbReference type="Pfam" id="PF00501"/>
    </source>
</evidence>
<evidence type="ECO:0000256" key="8">
    <source>
        <dbReference type="ARBA" id="ARBA00022840"/>
    </source>
</evidence>
<proteinExistence type="inferred from homology"/>
<evidence type="ECO:0000256" key="10">
    <source>
        <dbReference type="ARBA" id="ARBA00023055"/>
    </source>
</evidence>
<dbReference type="InterPro" id="IPR042099">
    <property type="entry name" value="ANL_N_sf"/>
</dbReference>
<comment type="subcellular location">
    <subcellularLocation>
        <location evidence="1">Cell membrane</location>
        <topology evidence="1">Multi-pass membrane protein</topology>
    </subcellularLocation>
    <subcellularLocation>
        <location evidence="13">Peroxisome membrane</location>
    </subcellularLocation>
</comment>
<evidence type="ECO:0000259" key="15">
    <source>
        <dbReference type="Pfam" id="PF13193"/>
    </source>
</evidence>
<comment type="similarity">
    <text evidence="2">Belongs to the ATP-dependent AMP-binding enzyme family.</text>
</comment>
<evidence type="ECO:0000256" key="13">
    <source>
        <dbReference type="ARBA" id="ARBA00046271"/>
    </source>
</evidence>
<keyword evidence="3" id="KW-0813">Transport</keyword>
<dbReference type="Proteomes" id="UP000515312">
    <property type="component" value="Chromosome"/>
</dbReference>
<dbReference type="PANTHER" id="PTHR43107:SF15">
    <property type="entry name" value="FATTY ACID TRANSPORT PROTEIN 3, ISOFORM A"/>
    <property type="match status" value="1"/>
</dbReference>
<dbReference type="KEGG" id="adin:H7849_11650"/>
<feature type="domain" description="AMP-dependent synthetase/ligase" evidence="14">
    <location>
        <begin position="43"/>
        <end position="362"/>
    </location>
</feature>
<reference evidence="16 17" key="1">
    <citation type="submission" date="2020-08" db="EMBL/GenBank/DDBJ databases">
        <title>Edaphobacter telluris sp. nov. and Acidobacterium dinghuensis sp. nov., two acidobacteria isolated from forest soil.</title>
        <authorList>
            <person name="Fu J."/>
            <person name="Qiu L."/>
        </authorList>
    </citation>
    <scope>NUCLEOTIDE SEQUENCE [LARGE SCALE GENOMIC DNA]</scope>
    <source>
        <strain evidence="16">4Y35</strain>
    </source>
</reference>
<name>A0A7G8BPL0_9BACT</name>
<dbReference type="Pfam" id="PF13193">
    <property type="entry name" value="AMP-binding_C"/>
    <property type="match status" value="1"/>
</dbReference>
<sequence length="602" mass="66741">MSEVQTTAPLNSGGSVAKCWLRGLELTANIVRNRDRIMSTVIEERAAHFGDAPALLSDRECLTYRALAQRSNQYARWALGQGIAKGDVVGLLMTNRPEYFAVWLGITSVGGVVALLNTNLIGPSLAHCVNIVAPKHLIVAGELVDSLSTALPGVAAPPAIWTHGADHSRFQRIDHDIQQQPCEKLNSSERPLLTIEDRALYIFTSGTTGLPKAANISHARVLQWSHWFAGMMDAQPADRMYNCLPMYHSIGGVLVPGATLVGGGSVVICEKFSASQFWSDVIGWDCTMFQYIGEFCRYLLHVAPPSKARDHRIRLACGNGLAPDVWDAFKDRFRIPRILEFYASTEGGVSLFNVEGKCGAIGRIPPYLAHRFSPALVRFDVDKGEPVRNDQGFCIRCAPDEPGEAIGKIVHDPSNVGSRFEGYLDEQASERKILRDVFERGDAWVRTGDLMRKDEKGFFYFVDRIGDTFRWKGENVATSEVSEAICAFPGVMHANVYGVTIPSTQGRAGMAAIVADHEMDLSAFRKHLVSRLPSYARPVFLRIQKDIEVTGTFKYSKTDLVRQGYDPLITSDPIYLDNSKLEAFVQLDKTLYDRIQKGRIRL</sequence>
<dbReference type="SUPFAM" id="SSF56801">
    <property type="entry name" value="Acetyl-CoA synthetase-like"/>
    <property type="match status" value="1"/>
</dbReference>
<keyword evidence="12" id="KW-0576">Peroxisome</keyword>
<dbReference type="GO" id="GO:0044539">
    <property type="term" value="P:long-chain fatty acid import into cell"/>
    <property type="evidence" value="ECO:0007669"/>
    <property type="project" value="TreeGrafter"/>
</dbReference>
<dbReference type="AlphaFoldDB" id="A0A7G8BPL0"/>
<evidence type="ECO:0000256" key="1">
    <source>
        <dbReference type="ARBA" id="ARBA00004651"/>
    </source>
</evidence>
<evidence type="ECO:0000256" key="7">
    <source>
        <dbReference type="ARBA" id="ARBA00022741"/>
    </source>
</evidence>
<keyword evidence="7" id="KW-0547">Nucleotide-binding</keyword>
<dbReference type="Gene3D" id="3.30.300.30">
    <property type="match status" value="1"/>
</dbReference>
<evidence type="ECO:0000256" key="6">
    <source>
        <dbReference type="ARBA" id="ARBA00022692"/>
    </source>
</evidence>
<evidence type="ECO:0000256" key="2">
    <source>
        <dbReference type="ARBA" id="ARBA00006432"/>
    </source>
</evidence>
<accession>A0A7G8BPL0</accession>
<dbReference type="GO" id="GO:0005324">
    <property type="term" value="F:long-chain fatty acid transmembrane transporter activity"/>
    <property type="evidence" value="ECO:0007669"/>
    <property type="project" value="TreeGrafter"/>
</dbReference>
<keyword evidence="9" id="KW-1133">Transmembrane helix</keyword>
<dbReference type="FunFam" id="3.40.50.12780:FF:000019">
    <property type="entry name" value="Long-chain fatty acid transporter"/>
    <property type="match status" value="1"/>
</dbReference>
<dbReference type="FunFam" id="3.30.300.30:FF:000002">
    <property type="entry name" value="Long-chain fatty acid transport protein 1"/>
    <property type="match status" value="1"/>
</dbReference>
<dbReference type="GO" id="GO:0004467">
    <property type="term" value="F:long-chain fatty acid-CoA ligase activity"/>
    <property type="evidence" value="ECO:0007669"/>
    <property type="project" value="TreeGrafter"/>
</dbReference>
<dbReference type="RefSeq" id="WP_186746691.1">
    <property type="nucleotide sequence ID" value="NZ_CP060394.1"/>
</dbReference>
<keyword evidence="11" id="KW-0472">Membrane</keyword>
<keyword evidence="10" id="KW-0445">Lipid transport</keyword>
<evidence type="ECO:0000313" key="16">
    <source>
        <dbReference type="EMBL" id="QNI34480.1"/>
    </source>
</evidence>
<evidence type="ECO:0000256" key="5">
    <source>
        <dbReference type="ARBA" id="ARBA00022598"/>
    </source>
</evidence>
<dbReference type="EMBL" id="CP060394">
    <property type="protein sequence ID" value="QNI34480.1"/>
    <property type="molecule type" value="Genomic_DNA"/>
</dbReference>
<evidence type="ECO:0000256" key="11">
    <source>
        <dbReference type="ARBA" id="ARBA00023136"/>
    </source>
</evidence>
<evidence type="ECO:0000256" key="9">
    <source>
        <dbReference type="ARBA" id="ARBA00022989"/>
    </source>
</evidence>
<evidence type="ECO:0000256" key="12">
    <source>
        <dbReference type="ARBA" id="ARBA00023140"/>
    </source>
</evidence>
<dbReference type="InterPro" id="IPR000873">
    <property type="entry name" value="AMP-dep_synth/lig_dom"/>
</dbReference>
<evidence type="ECO:0000256" key="3">
    <source>
        <dbReference type="ARBA" id="ARBA00022448"/>
    </source>
</evidence>
<dbReference type="Gene3D" id="3.40.50.12780">
    <property type="entry name" value="N-terminal domain of ligase-like"/>
    <property type="match status" value="1"/>
</dbReference>
<dbReference type="Pfam" id="PF00501">
    <property type="entry name" value="AMP-binding"/>
    <property type="match status" value="1"/>
</dbReference>
<protein>
    <submittedName>
        <fullName evidence="16">Long-chain-acyl-CoA synthetase</fullName>
    </submittedName>
</protein>
<dbReference type="GO" id="GO:0005886">
    <property type="term" value="C:plasma membrane"/>
    <property type="evidence" value="ECO:0007669"/>
    <property type="project" value="UniProtKB-SubCell"/>
</dbReference>
<evidence type="ECO:0000313" key="17">
    <source>
        <dbReference type="Proteomes" id="UP000515312"/>
    </source>
</evidence>
<dbReference type="InterPro" id="IPR020845">
    <property type="entry name" value="AMP-binding_CS"/>
</dbReference>
<dbReference type="GO" id="GO:0005524">
    <property type="term" value="F:ATP binding"/>
    <property type="evidence" value="ECO:0007669"/>
    <property type="project" value="UniProtKB-KW"/>
</dbReference>
<keyword evidence="5" id="KW-0436">Ligase</keyword>
<dbReference type="PANTHER" id="PTHR43107">
    <property type="entry name" value="LONG-CHAIN FATTY ACID TRANSPORT PROTEIN"/>
    <property type="match status" value="1"/>
</dbReference>
<evidence type="ECO:0000256" key="4">
    <source>
        <dbReference type="ARBA" id="ARBA00022475"/>
    </source>
</evidence>
<dbReference type="PROSITE" id="PS00455">
    <property type="entry name" value="AMP_BINDING"/>
    <property type="match status" value="1"/>
</dbReference>
<dbReference type="NCBIfam" id="NF006134">
    <property type="entry name" value="PRK08279.1"/>
    <property type="match status" value="1"/>
</dbReference>
<keyword evidence="8" id="KW-0067">ATP-binding</keyword>
<dbReference type="InterPro" id="IPR045851">
    <property type="entry name" value="AMP-bd_C_sf"/>
</dbReference>
<keyword evidence="6" id="KW-0812">Transmembrane</keyword>
<organism evidence="16 17">
    <name type="scientific">Alloacidobacterium dinghuense</name>
    <dbReference type="NCBI Taxonomy" id="2763107"/>
    <lineage>
        <taxon>Bacteria</taxon>
        <taxon>Pseudomonadati</taxon>
        <taxon>Acidobacteriota</taxon>
        <taxon>Terriglobia</taxon>
        <taxon>Terriglobales</taxon>
        <taxon>Acidobacteriaceae</taxon>
        <taxon>Alloacidobacterium</taxon>
    </lineage>
</organism>
<gene>
    <name evidence="16" type="ORF">H7849_11650</name>
</gene>